<dbReference type="Gene3D" id="3.30.1370.60">
    <property type="entry name" value="Hypothetical oxidoreductase yiak, domain 2"/>
    <property type="match status" value="1"/>
</dbReference>
<dbReference type="PANTHER" id="PTHR11091:SF0">
    <property type="entry name" value="MALATE DEHYDROGENASE"/>
    <property type="match status" value="1"/>
</dbReference>
<comment type="caution">
    <text evidence="3">The sequence shown here is derived from an EMBL/GenBank/DDBJ whole genome shotgun (WGS) entry which is preliminary data.</text>
</comment>
<dbReference type="Gene3D" id="1.10.1530.10">
    <property type="match status" value="1"/>
</dbReference>
<evidence type="ECO:0000313" key="4">
    <source>
        <dbReference type="Proteomes" id="UP000675379"/>
    </source>
</evidence>
<dbReference type="SUPFAM" id="SSF89733">
    <property type="entry name" value="L-sulfolactate dehydrogenase-like"/>
    <property type="match status" value="1"/>
</dbReference>
<accession>A0A941HRP2</accession>
<dbReference type="Pfam" id="PF02615">
    <property type="entry name" value="Ldh_2"/>
    <property type="match status" value="1"/>
</dbReference>
<dbReference type="InterPro" id="IPR043144">
    <property type="entry name" value="Mal/L-sulf/L-lact_DH-like_ah"/>
</dbReference>
<keyword evidence="4" id="KW-1185">Reference proteome</keyword>
<organism evidence="3 4">
    <name type="scientific">Proteiniclasticum sediminis</name>
    <dbReference type="NCBI Taxonomy" id="2804028"/>
    <lineage>
        <taxon>Bacteria</taxon>
        <taxon>Bacillati</taxon>
        <taxon>Bacillota</taxon>
        <taxon>Clostridia</taxon>
        <taxon>Eubacteriales</taxon>
        <taxon>Clostridiaceae</taxon>
        <taxon>Proteiniclasticum</taxon>
    </lineage>
</organism>
<dbReference type="InterPro" id="IPR043143">
    <property type="entry name" value="Mal/L-sulf/L-lact_DH-like_NADP"/>
</dbReference>
<dbReference type="InterPro" id="IPR003767">
    <property type="entry name" value="Malate/L-lactate_DH-like"/>
</dbReference>
<keyword evidence="2" id="KW-0560">Oxidoreductase</keyword>
<reference evidence="3" key="1">
    <citation type="submission" date="2021-04" db="EMBL/GenBank/DDBJ databases">
        <title>Proteiniclasticum sedimins sp. nov., an obligate anaerobic bacterium isolated from anaerobic sludge.</title>
        <authorList>
            <person name="Liu J."/>
        </authorList>
    </citation>
    <scope>NUCLEOTIDE SEQUENCE</scope>
    <source>
        <strain evidence="3">BAD-10</strain>
    </source>
</reference>
<evidence type="ECO:0000313" key="3">
    <source>
        <dbReference type="EMBL" id="MBR0576447.1"/>
    </source>
</evidence>
<evidence type="ECO:0000256" key="2">
    <source>
        <dbReference type="ARBA" id="ARBA00023002"/>
    </source>
</evidence>
<dbReference type="GO" id="GO:0016491">
    <property type="term" value="F:oxidoreductase activity"/>
    <property type="evidence" value="ECO:0007669"/>
    <property type="project" value="UniProtKB-KW"/>
</dbReference>
<protein>
    <submittedName>
        <fullName evidence="3">Ldh family oxidoreductase</fullName>
    </submittedName>
</protein>
<dbReference type="EMBL" id="JAGSCS010000011">
    <property type="protein sequence ID" value="MBR0576447.1"/>
    <property type="molecule type" value="Genomic_DNA"/>
</dbReference>
<proteinExistence type="inferred from homology"/>
<dbReference type="AlphaFoldDB" id="A0A941HRP2"/>
<gene>
    <name evidence="3" type="ORF">KCG48_08855</name>
</gene>
<dbReference type="PANTHER" id="PTHR11091">
    <property type="entry name" value="OXIDOREDUCTASE-RELATED"/>
    <property type="match status" value="1"/>
</dbReference>
<comment type="similarity">
    <text evidence="1">Belongs to the LDH2/MDH2 oxidoreductase family.</text>
</comment>
<dbReference type="InterPro" id="IPR036111">
    <property type="entry name" value="Mal/L-sulfo/L-lacto_DH-like_sf"/>
</dbReference>
<dbReference type="Proteomes" id="UP000675379">
    <property type="component" value="Unassembled WGS sequence"/>
</dbReference>
<evidence type="ECO:0000256" key="1">
    <source>
        <dbReference type="ARBA" id="ARBA00006056"/>
    </source>
</evidence>
<name>A0A941HRP2_9CLOT</name>
<sequence>MIMRNLPYEELKHFCEGAFQRFGFPQEDSAFITDTLLKSDLFGITSHGTNRIGMYHGQIRQGLIDCEAVPQVVFETPVSAVVDGNRGMGQLVSRFAMEKAMDLAEKSGIGLVTVRNSNHFGIAGYYSLMASERGYLGMAMTNSLAAVVPTFGRIPMLGTNPLAFTFPASPAPFHFDASTSVVTVGKIEVAEKMGKTLPLGWGIGAEGKEEQNPSALLQSIYAGTSGLHPLGGGTEEFGGHKGYGISMMVEILTSILSLGTPSHLVEKEEGQAGVCHFFAAIDPKIFGDPQAIQQHLSGYLEALRQSPKAFGQERIYIHGEKEREAYAVRILEGIPVTEGSWNEMRTLAEDLGLKMEEYFQES</sequence>